<protein>
    <submittedName>
        <fullName evidence="2">Uncharacterized protein</fullName>
    </submittedName>
</protein>
<feature type="region of interest" description="Disordered" evidence="1">
    <location>
        <begin position="39"/>
        <end position="64"/>
    </location>
</feature>
<evidence type="ECO:0000313" key="3">
    <source>
        <dbReference type="Proteomes" id="UP000770661"/>
    </source>
</evidence>
<feature type="compositionally biased region" description="Polar residues" evidence="1">
    <location>
        <begin position="55"/>
        <end position="64"/>
    </location>
</feature>
<evidence type="ECO:0000313" key="2">
    <source>
        <dbReference type="EMBL" id="KAG0722876.1"/>
    </source>
</evidence>
<keyword evidence="3" id="KW-1185">Reference proteome</keyword>
<evidence type="ECO:0000256" key="1">
    <source>
        <dbReference type="SAM" id="MobiDB-lite"/>
    </source>
</evidence>
<dbReference type="Proteomes" id="UP000770661">
    <property type="component" value="Unassembled WGS sequence"/>
</dbReference>
<organism evidence="2 3">
    <name type="scientific">Chionoecetes opilio</name>
    <name type="common">Atlantic snow crab</name>
    <name type="synonym">Cancer opilio</name>
    <dbReference type="NCBI Taxonomy" id="41210"/>
    <lineage>
        <taxon>Eukaryota</taxon>
        <taxon>Metazoa</taxon>
        <taxon>Ecdysozoa</taxon>
        <taxon>Arthropoda</taxon>
        <taxon>Crustacea</taxon>
        <taxon>Multicrustacea</taxon>
        <taxon>Malacostraca</taxon>
        <taxon>Eumalacostraca</taxon>
        <taxon>Eucarida</taxon>
        <taxon>Decapoda</taxon>
        <taxon>Pleocyemata</taxon>
        <taxon>Brachyura</taxon>
        <taxon>Eubrachyura</taxon>
        <taxon>Majoidea</taxon>
        <taxon>Majidae</taxon>
        <taxon>Chionoecetes</taxon>
    </lineage>
</organism>
<reference evidence="2" key="1">
    <citation type="submission" date="2020-07" db="EMBL/GenBank/DDBJ databases">
        <title>The High-quality genome of the commercially important snow crab, Chionoecetes opilio.</title>
        <authorList>
            <person name="Jeong J.-H."/>
            <person name="Ryu S."/>
        </authorList>
    </citation>
    <scope>NUCLEOTIDE SEQUENCE</scope>
    <source>
        <strain evidence="2">MADBK_172401_WGS</strain>
        <tissue evidence="2">Digestive gland</tissue>
    </source>
</reference>
<comment type="caution">
    <text evidence="2">The sequence shown here is derived from an EMBL/GenBank/DDBJ whole genome shotgun (WGS) entry which is preliminary data.</text>
</comment>
<gene>
    <name evidence="2" type="ORF">GWK47_005795</name>
</gene>
<dbReference type="EMBL" id="JACEEZ010008959">
    <property type="protein sequence ID" value="KAG0722876.1"/>
    <property type="molecule type" value="Genomic_DNA"/>
</dbReference>
<sequence length="139" mass="15482">MRQRGQGDARSEAFIVYINQSIIGGIRWGARRLAHPTTPLPGVTTRESPCRLPSHTKQLSTGNINLPQPRALWAPPWPPPRRIVSYRYNPVGRIGFKIQPDGERVGFQGSVPHAHIAKLALTDYAGNRPRFSLTVQSLI</sequence>
<dbReference type="AlphaFoldDB" id="A0A8J4YGQ0"/>
<accession>A0A8J4YGQ0</accession>
<name>A0A8J4YGQ0_CHIOP</name>
<proteinExistence type="predicted"/>